<organism evidence="1 2">
    <name type="scientific">Rousettus aegyptiacus</name>
    <name type="common">Egyptian fruit bat</name>
    <name type="synonym">Pteropus aegyptiacus</name>
    <dbReference type="NCBI Taxonomy" id="9407"/>
    <lineage>
        <taxon>Eukaryota</taxon>
        <taxon>Metazoa</taxon>
        <taxon>Chordata</taxon>
        <taxon>Craniata</taxon>
        <taxon>Vertebrata</taxon>
        <taxon>Euteleostomi</taxon>
        <taxon>Mammalia</taxon>
        <taxon>Eutheria</taxon>
        <taxon>Laurasiatheria</taxon>
        <taxon>Chiroptera</taxon>
        <taxon>Yinpterochiroptera</taxon>
        <taxon>Pteropodoidea</taxon>
        <taxon>Pteropodidae</taxon>
        <taxon>Rousettinae</taxon>
        <taxon>Rousettus</taxon>
    </lineage>
</organism>
<protein>
    <submittedName>
        <fullName evidence="1">Uncharacterized protein</fullName>
    </submittedName>
</protein>
<evidence type="ECO:0000313" key="2">
    <source>
        <dbReference type="Proteomes" id="UP000593571"/>
    </source>
</evidence>
<evidence type="ECO:0000313" key="1">
    <source>
        <dbReference type="EMBL" id="KAF6441274.1"/>
    </source>
</evidence>
<name>A0A7J8F0L2_ROUAE</name>
<dbReference type="Proteomes" id="UP000593571">
    <property type="component" value="Unassembled WGS sequence"/>
</dbReference>
<sequence>MATCTLHFYSLEGERRLSVQTWTLIPSYGGKAGFPLSGLVPVLSCFHTAFQSTQSLHFTTSRKHKMSHQESNRSHSSARCRLSLSMSALSSASPTDFSAAFRPGLVSFSLMLFKNLLLPATSSCFWESSKALKNLTVLDSSLCKKQKQKQTNKNHAYRW</sequence>
<proteinExistence type="predicted"/>
<gene>
    <name evidence="1" type="ORF">HJG63_012414</name>
</gene>
<dbReference type="AlphaFoldDB" id="A0A7J8F0L2"/>
<dbReference type="EMBL" id="JACASE010000008">
    <property type="protein sequence ID" value="KAF6441274.1"/>
    <property type="molecule type" value="Genomic_DNA"/>
</dbReference>
<accession>A0A7J8F0L2</accession>
<reference evidence="1 2" key="1">
    <citation type="journal article" date="2020" name="Nature">
        <title>Six reference-quality genomes reveal evolution of bat adaptations.</title>
        <authorList>
            <person name="Jebb D."/>
            <person name="Huang Z."/>
            <person name="Pippel M."/>
            <person name="Hughes G.M."/>
            <person name="Lavrichenko K."/>
            <person name="Devanna P."/>
            <person name="Winkler S."/>
            <person name="Jermiin L.S."/>
            <person name="Skirmuntt E.C."/>
            <person name="Katzourakis A."/>
            <person name="Burkitt-Gray L."/>
            <person name="Ray D.A."/>
            <person name="Sullivan K.A.M."/>
            <person name="Roscito J.G."/>
            <person name="Kirilenko B.M."/>
            <person name="Davalos L.M."/>
            <person name="Corthals A.P."/>
            <person name="Power M.L."/>
            <person name="Jones G."/>
            <person name="Ransome R.D."/>
            <person name="Dechmann D.K.N."/>
            <person name="Locatelli A.G."/>
            <person name="Puechmaille S.J."/>
            <person name="Fedrigo O."/>
            <person name="Jarvis E.D."/>
            <person name="Hiller M."/>
            <person name="Vernes S.C."/>
            <person name="Myers E.W."/>
            <person name="Teeling E.C."/>
        </authorList>
    </citation>
    <scope>NUCLEOTIDE SEQUENCE [LARGE SCALE GENOMIC DNA]</scope>
    <source>
        <strain evidence="1">MRouAeg1</strain>
        <tissue evidence="1">Muscle</tissue>
    </source>
</reference>
<comment type="caution">
    <text evidence="1">The sequence shown here is derived from an EMBL/GenBank/DDBJ whole genome shotgun (WGS) entry which is preliminary data.</text>
</comment>
<keyword evidence="2" id="KW-1185">Reference proteome</keyword>